<feature type="compositionally biased region" description="Basic and acidic residues" evidence="5">
    <location>
        <begin position="1934"/>
        <end position="1947"/>
    </location>
</feature>
<feature type="compositionally biased region" description="Basic and acidic residues" evidence="5">
    <location>
        <begin position="1974"/>
        <end position="1987"/>
    </location>
</feature>
<dbReference type="EC" id="3.1.26.4" evidence="2"/>
<evidence type="ECO:0000259" key="6">
    <source>
        <dbReference type="PROSITE" id="PS50158"/>
    </source>
</evidence>
<dbReference type="Pfam" id="PF17921">
    <property type="entry name" value="Integrase_H2C2"/>
    <property type="match status" value="1"/>
</dbReference>
<organism evidence="9 10">
    <name type="scientific">Cirrhinus mrigala</name>
    <name type="common">Mrigala</name>
    <dbReference type="NCBI Taxonomy" id="683832"/>
    <lineage>
        <taxon>Eukaryota</taxon>
        <taxon>Metazoa</taxon>
        <taxon>Chordata</taxon>
        <taxon>Craniata</taxon>
        <taxon>Vertebrata</taxon>
        <taxon>Euteleostomi</taxon>
        <taxon>Actinopterygii</taxon>
        <taxon>Neopterygii</taxon>
        <taxon>Teleostei</taxon>
        <taxon>Ostariophysi</taxon>
        <taxon>Cypriniformes</taxon>
        <taxon>Cyprinidae</taxon>
        <taxon>Labeoninae</taxon>
        <taxon>Labeonini</taxon>
        <taxon>Cirrhinus</taxon>
    </lineage>
</organism>
<sequence length="2053" mass="231670">EGLTLTEVDNELEMYLQRYGSISRNLVIDDPDSEFHRTVTFRVRALATVYTQTASSSATEGYLEELKAIAKESGRPFQSVLQEELEKLKETHSPNQTPTESQRAGCFGLASDPQMAEATVPPPSSPLSPCLTNEKVTETQSSNSKNPTKNKITSISPPSPETTSDDITVTTCPVFPTNIVDPPGVQRMVVEHIVKTSDATLSQQTSIRLRIFSGRSPRPPNEPDFDTWRASVDFLLNDPSISDLHRTRKILDSLLPPAADVVKHVRPPALPAVYLALLESVYGSVEDGDELLAKFMGTLQNQSEKPSDYLHRLQVILSAAIRRGGIAERERDRYLLKQFCRGCWDNRLIADLQLEKREIQPPTFAELAVLIRTKEDKHASKEERMRKHLGMAKFSNAHPKSRAVSNQLSACSCEAPNFDDKSETTLLKKQVAEIQAQVTALRRSHDQKNPKSQSEKDELTTLKKMVEELCTQVAAVKASVTQGLKQSNADESEIARLQRQIAELQTQSATQKMHRTYPTQRPHETETDRSPKKGQLRANRPRPGYCFRCGEDGHLAINCEIEEKRLKLRELQSQWDSLYGKPAQPLNWKGPNVQTSTTIDPLAKRAGGDKMHSQENLLEVEGANGQAVPYLGYIELTLKFPKAFIGTEVEVPTLALVVPDLTSLSQILVGTNSLDVLYSKCATENVSNFQSSFQGYQAVLKVLEARWRQSGSETLGYVKLRGNSPRVVPAGSTVALDGYVHLHGPHTEKWVTLEPPSVSLPSGLLIASCLYSLPSKRTSKISVLLRNGTQTDIKIPPKVVLAEMHAVQKVMSPQHQSSNDKAEETMPTCVNLSFNFGDSPLPTSWKERISRLLNSMPEVFSLHSLDFGHTEKVKHQIKLSDETPFKQRARPIHPQDIDAVRKHLQELLEAGVIRESESPFASPIVVVRKKDGTVRLCIDFRKLNSQTIKDAYALPNLEEAFSTLTGSKWFSVLDLKSGFYQIEMEEADKNKTAFVCPLGFWEFNRMPQGITNAPSTFQRLMERCMGDLNRKQVLVFIDDLIVFSKTPEEHESRLLQVLNRLREYGLKLSPEKCRFFQTSVRYLGHIVSQDGVETDPAKLEALKTWPRPTKLKELKSFLGFAGYYRRFVRDYSKIIKPLTDLTAGYPPLLKSGSKKQKDGGYFNPKEEFCDRWTPECQKAFDSIIGKLTSAPVLGFANPKLPYVLHTDASTTGLGAALYQEQEGQMRVIAFASRGLTKGESRYPAHKLEFLALKWAVTSKFSDYLYGAEFTVVTDSNPLTYILTSAKLDATSYRWLSSLSTYNFKLQYRAGSQNQDADGLSRRPHGEPLDDLVSQKERERIKQFTLHHLMEPGAESSVLMDDTIKAICERHQVIGSFENPSSPHSSLTLVESLTHHEDALPSEFQHEDDHGLPDLPHLSEVALAELQRKDPEMNVVIEGVENGVKPCSLKDHSTALGLWLKEWNRLALRGGVLYRKRQDFGTSHYQLALPTTLRDMVLRSLHDDMGHLGIERTLDLVRSRFFWPRMSQAVNDRIKTCGRCVRRKTPPDRAAPLVNIQTNRPLELVCIDFLSLEPDQSNIKNILVITDHFTKYAVAVPTRNQTAQTVAKSLWDNFLVHYGFPEKLHSDQGADFESHTIKELCKVAGIHKVRTTPYHPRGNPVERFNRTLLQMLGTLENEKKSRWKEFVRPLVHAYNCTRNDTTGYTPYELMFGRQPRLPVDLAFGLSADTSIKSHSQYVQDLKNRLRESYEVATKNTEKVAGRNKRRFDKRVVASTLEEGDRVLVRNVRLRGKQKLSDKWEQDVHVVVRKVQDLPVYTVQPEGKGGPLRTLHRDLLLPCGFLQPRKFESPPKQKVVRRPRTRASPNEEIQESESVSECSESADEQIPCYVPGRTLGSETQIITGHLPREGEVDSPVLDPAEENWPAQETVENNLEEPAKERLPEKKPVEENLDESVGMETGEDEPESQCTAPDVFVKQRPEPKPSHEPLNEFPTQMAETAPINSESQIEDENIVTNEMSHTENTLNEDRGTEIEDSVAPRRSQRERRPPKKFEYP</sequence>
<dbReference type="Pfam" id="PF14893">
    <property type="entry name" value="PNMA"/>
    <property type="match status" value="1"/>
</dbReference>
<evidence type="ECO:0000313" key="9">
    <source>
        <dbReference type="EMBL" id="KAL0170613.1"/>
    </source>
</evidence>
<dbReference type="GO" id="GO:0008270">
    <property type="term" value="F:zinc ion binding"/>
    <property type="evidence" value="ECO:0007669"/>
    <property type="project" value="UniProtKB-KW"/>
</dbReference>
<dbReference type="FunFam" id="3.30.70.270:FF:000020">
    <property type="entry name" value="Transposon Tf2-6 polyprotein-like Protein"/>
    <property type="match status" value="1"/>
</dbReference>
<accession>A0ABD0PC09</accession>
<feature type="non-terminal residue" evidence="9">
    <location>
        <position position="1"/>
    </location>
</feature>
<dbReference type="CDD" id="cd01647">
    <property type="entry name" value="RT_LTR"/>
    <property type="match status" value="1"/>
</dbReference>
<feature type="domain" description="Reverse transcriptase" evidence="7">
    <location>
        <begin position="908"/>
        <end position="1087"/>
    </location>
</feature>
<feature type="compositionally biased region" description="Low complexity" evidence="5">
    <location>
        <begin position="152"/>
        <end position="166"/>
    </location>
</feature>
<dbReference type="PROSITE" id="PS50994">
    <property type="entry name" value="INTEGRASE"/>
    <property type="match status" value="1"/>
</dbReference>
<dbReference type="SUPFAM" id="SSF53098">
    <property type="entry name" value="Ribonuclease H-like"/>
    <property type="match status" value="1"/>
</dbReference>
<proteinExistence type="inferred from homology"/>
<dbReference type="Gene3D" id="3.30.420.10">
    <property type="entry name" value="Ribonuclease H-like superfamily/Ribonuclease H"/>
    <property type="match status" value="1"/>
</dbReference>
<evidence type="ECO:0000256" key="4">
    <source>
        <dbReference type="PROSITE-ProRule" id="PRU00047"/>
    </source>
</evidence>
<dbReference type="PANTHER" id="PTHR37984">
    <property type="entry name" value="PROTEIN CBG26694"/>
    <property type="match status" value="1"/>
</dbReference>
<dbReference type="GO" id="GO:0004523">
    <property type="term" value="F:RNA-DNA hybrid ribonuclease activity"/>
    <property type="evidence" value="ECO:0007669"/>
    <property type="project" value="UniProtKB-EC"/>
</dbReference>
<dbReference type="FunFam" id="3.10.20.370:FF:000001">
    <property type="entry name" value="Retrovirus-related Pol polyprotein from transposon 17.6-like protein"/>
    <property type="match status" value="1"/>
</dbReference>
<comment type="similarity">
    <text evidence="1">Belongs to the beta type-B retroviral polymerase family. HERV class-II K(HML-2) pol subfamily.</text>
</comment>
<feature type="compositionally biased region" description="Basic and acidic residues" evidence="5">
    <location>
        <begin position="1318"/>
        <end position="1333"/>
    </location>
</feature>
<dbReference type="FunFam" id="3.10.10.10:FF:000004">
    <property type="entry name" value="Uncharacterized protein"/>
    <property type="match status" value="1"/>
</dbReference>
<feature type="non-terminal residue" evidence="9">
    <location>
        <position position="2053"/>
    </location>
</feature>
<evidence type="ECO:0000256" key="5">
    <source>
        <dbReference type="SAM" id="MobiDB-lite"/>
    </source>
</evidence>
<feature type="compositionally biased region" description="Polar residues" evidence="5">
    <location>
        <begin position="2011"/>
        <end position="2022"/>
    </location>
</feature>
<dbReference type="InterPro" id="IPR001878">
    <property type="entry name" value="Znf_CCHC"/>
</dbReference>
<dbReference type="FunFam" id="3.30.420.10:FF:000269">
    <property type="entry name" value="Uncharacterized protein"/>
    <property type="match status" value="1"/>
</dbReference>
<feature type="compositionally biased region" description="Polar residues" evidence="5">
    <location>
        <begin position="138"/>
        <end position="151"/>
    </location>
</feature>
<dbReference type="InterPro" id="IPR000477">
    <property type="entry name" value="RT_dom"/>
</dbReference>
<gene>
    <name evidence="9" type="ORF">M9458_035209</name>
</gene>
<dbReference type="Proteomes" id="UP001529510">
    <property type="component" value="Unassembled WGS sequence"/>
</dbReference>
<keyword evidence="10" id="KW-1185">Reference proteome</keyword>
<dbReference type="InterPro" id="IPR041588">
    <property type="entry name" value="Integrase_H2C2"/>
</dbReference>
<dbReference type="InterPro" id="IPR036397">
    <property type="entry name" value="RNaseH_sf"/>
</dbReference>
<dbReference type="Pfam" id="PF00078">
    <property type="entry name" value="RVT_1"/>
    <property type="match status" value="1"/>
</dbReference>
<dbReference type="Gene3D" id="3.10.10.10">
    <property type="entry name" value="HIV Type 1 Reverse Transcriptase, subunit A, domain 1"/>
    <property type="match status" value="1"/>
</dbReference>
<feature type="domain" description="CCHC-type" evidence="6">
    <location>
        <begin position="546"/>
        <end position="559"/>
    </location>
</feature>
<dbReference type="InterPro" id="IPR048270">
    <property type="entry name" value="PNMA_C"/>
</dbReference>
<dbReference type="CDD" id="cd09274">
    <property type="entry name" value="RNase_HI_RT_Ty3"/>
    <property type="match status" value="1"/>
</dbReference>
<evidence type="ECO:0000259" key="7">
    <source>
        <dbReference type="PROSITE" id="PS50878"/>
    </source>
</evidence>
<dbReference type="InterPro" id="IPR043128">
    <property type="entry name" value="Rev_trsase/Diguanyl_cyclase"/>
</dbReference>
<comment type="caution">
    <text evidence="9">The sequence shown here is derived from an EMBL/GenBank/DDBJ whole genome shotgun (WGS) entry which is preliminary data.</text>
</comment>
<keyword evidence="4" id="KW-0479">Metal-binding</keyword>
<dbReference type="InterPro" id="IPR050951">
    <property type="entry name" value="Retrovirus_Pol_polyprotein"/>
</dbReference>
<dbReference type="Gene3D" id="1.10.340.70">
    <property type="match status" value="1"/>
</dbReference>
<protein>
    <recommendedName>
        <fullName evidence="3">Gypsy retrotransposon integrase-like protein 1</fullName>
        <ecNumber evidence="2">3.1.26.4</ecNumber>
    </recommendedName>
</protein>
<dbReference type="Pfam" id="PF00665">
    <property type="entry name" value="rve"/>
    <property type="match status" value="1"/>
</dbReference>
<dbReference type="Gene3D" id="3.30.70.270">
    <property type="match status" value="2"/>
</dbReference>
<feature type="region of interest" description="Disordered" evidence="5">
    <location>
        <begin position="1907"/>
        <end position="2053"/>
    </location>
</feature>
<dbReference type="FunFam" id="1.10.340.70:FF:000001">
    <property type="entry name" value="Retrovirus-related Pol polyprotein from transposon gypsy-like Protein"/>
    <property type="match status" value="1"/>
</dbReference>
<dbReference type="InterPro" id="IPR001584">
    <property type="entry name" value="Integrase_cat-core"/>
</dbReference>
<feature type="region of interest" description="Disordered" evidence="5">
    <location>
        <begin position="1846"/>
        <end position="1881"/>
    </location>
</feature>
<keyword evidence="4" id="KW-0863">Zinc-finger</keyword>
<dbReference type="InterPro" id="IPR043502">
    <property type="entry name" value="DNA/RNA_pol_sf"/>
</dbReference>
<evidence type="ECO:0000313" key="10">
    <source>
        <dbReference type="Proteomes" id="UP001529510"/>
    </source>
</evidence>
<dbReference type="EMBL" id="JAMKFB020000017">
    <property type="protein sequence ID" value="KAL0170613.1"/>
    <property type="molecule type" value="Genomic_DNA"/>
</dbReference>
<name>A0ABD0PC09_CIRMR</name>
<reference evidence="9 10" key="1">
    <citation type="submission" date="2024-05" db="EMBL/GenBank/DDBJ databases">
        <title>Genome sequencing and assembly of Indian major carp, Cirrhinus mrigala (Hamilton, 1822).</title>
        <authorList>
            <person name="Mohindra V."/>
            <person name="Chowdhury L.M."/>
            <person name="Lal K."/>
            <person name="Jena J.K."/>
        </authorList>
    </citation>
    <scope>NUCLEOTIDE SEQUENCE [LARGE SCALE GENOMIC DNA]</scope>
    <source>
        <strain evidence="9">CM1030</strain>
        <tissue evidence="9">Blood</tissue>
    </source>
</reference>
<dbReference type="SUPFAM" id="SSF56672">
    <property type="entry name" value="DNA/RNA polymerases"/>
    <property type="match status" value="1"/>
</dbReference>
<feature type="compositionally biased region" description="Basic and acidic residues" evidence="5">
    <location>
        <begin position="521"/>
        <end position="531"/>
    </location>
</feature>
<feature type="region of interest" description="Disordered" evidence="5">
    <location>
        <begin position="438"/>
        <end position="458"/>
    </location>
</feature>
<dbReference type="PROSITE" id="PS50158">
    <property type="entry name" value="ZF_CCHC"/>
    <property type="match status" value="1"/>
</dbReference>
<evidence type="ECO:0000256" key="3">
    <source>
        <dbReference type="ARBA" id="ARBA00039658"/>
    </source>
</evidence>
<dbReference type="GO" id="GO:0006259">
    <property type="term" value="P:DNA metabolic process"/>
    <property type="evidence" value="ECO:0007669"/>
    <property type="project" value="UniProtKB-ARBA"/>
</dbReference>
<evidence type="ECO:0000256" key="1">
    <source>
        <dbReference type="ARBA" id="ARBA00010879"/>
    </source>
</evidence>
<evidence type="ECO:0000256" key="2">
    <source>
        <dbReference type="ARBA" id="ARBA00012180"/>
    </source>
</evidence>
<feature type="domain" description="Integrase catalytic" evidence="8">
    <location>
        <begin position="1556"/>
        <end position="1713"/>
    </location>
</feature>
<evidence type="ECO:0000259" key="8">
    <source>
        <dbReference type="PROSITE" id="PS50994"/>
    </source>
</evidence>
<feature type="region of interest" description="Disordered" evidence="5">
    <location>
        <begin position="505"/>
        <end position="540"/>
    </location>
</feature>
<dbReference type="Gene3D" id="3.10.20.370">
    <property type="match status" value="1"/>
</dbReference>
<feature type="compositionally biased region" description="Polar residues" evidence="5">
    <location>
        <begin position="1990"/>
        <end position="2004"/>
    </location>
</feature>
<dbReference type="Pfam" id="PF17919">
    <property type="entry name" value="RT_RNaseH_2"/>
    <property type="match status" value="1"/>
</dbReference>
<dbReference type="InterPro" id="IPR012337">
    <property type="entry name" value="RNaseH-like_sf"/>
</dbReference>
<dbReference type="PANTHER" id="PTHR37984:SF15">
    <property type="entry name" value="INTEGRASE CATALYTIC DOMAIN-CONTAINING PROTEIN"/>
    <property type="match status" value="1"/>
</dbReference>
<feature type="region of interest" description="Disordered" evidence="5">
    <location>
        <begin position="114"/>
        <end position="166"/>
    </location>
</feature>
<feature type="region of interest" description="Disordered" evidence="5">
    <location>
        <begin position="1312"/>
        <end position="1333"/>
    </location>
</feature>
<feature type="compositionally biased region" description="Basic and acidic residues" evidence="5">
    <location>
        <begin position="443"/>
        <end position="458"/>
    </location>
</feature>
<dbReference type="InterPro" id="IPR041577">
    <property type="entry name" value="RT_RNaseH_2"/>
</dbReference>
<keyword evidence="4" id="KW-0862">Zinc</keyword>
<dbReference type="PROSITE" id="PS50878">
    <property type="entry name" value="RT_POL"/>
    <property type="match status" value="1"/>
</dbReference>